<comment type="caution">
    <text evidence="2">The sequence shown here is derived from an EMBL/GenBank/DDBJ whole genome shotgun (WGS) entry which is preliminary data.</text>
</comment>
<gene>
    <name evidence="2" type="ORF">GNP35_09935</name>
</gene>
<sequence length="103" mass="10866">MAEFGLTTPVTAGIEQTRVQRSNNVGRTDSANVIDRATQIPTAANLDNQQSISAGQQTAAAQPPVHIAKEQIRVTSTLGKGDIRGNLSPARAAEIYEAIAKLL</sequence>
<protein>
    <submittedName>
        <fullName evidence="2">Uncharacterized protein</fullName>
    </submittedName>
</protein>
<feature type="region of interest" description="Disordered" evidence="1">
    <location>
        <begin position="1"/>
        <end position="30"/>
    </location>
</feature>
<dbReference type="EMBL" id="WOCD01000003">
    <property type="protein sequence ID" value="MUH72783.1"/>
    <property type="molecule type" value="Genomic_DNA"/>
</dbReference>
<evidence type="ECO:0000256" key="1">
    <source>
        <dbReference type="SAM" id="MobiDB-lite"/>
    </source>
</evidence>
<accession>A0A6N8F8P8</accession>
<keyword evidence="3" id="KW-1185">Reference proteome</keyword>
<dbReference type="Proteomes" id="UP000439994">
    <property type="component" value="Unassembled WGS sequence"/>
</dbReference>
<proteinExistence type="predicted"/>
<feature type="compositionally biased region" description="Polar residues" evidence="1">
    <location>
        <begin position="17"/>
        <end position="30"/>
    </location>
</feature>
<name>A0A6N8F8P8_9GAMM</name>
<feature type="region of interest" description="Disordered" evidence="1">
    <location>
        <begin position="44"/>
        <end position="64"/>
    </location>
</feature>
<evidence type="ECO:0000313" key="2">
    <source>
        <dbReference type="EMBL" id="MUH72783.1"/>
    </source>
</evidence>
<dbReference type="RefSeq" id="WP_155695934.1">
    <property type="nucleotide sequence ID" value="NZ_WOCD01000003.1"/>
</dbReference>
<reference evidence="2 3" key="1">
    <citation type="submission" date="2019-11" db="EMBL/GenBank/DDBJ databases">
        <title>P. haliotis isolates from Z. marina roots.</title>
        <authorList>
            <person name="Cohen M."/>
            <person name="Jospin G."/>
            <person name="Eisen J.A."/>
            <person name="Coil D.A."/>
        </authorList>
    </citation>
    <scope>NUCLEOTIDE SEQUENCE [LARGE SCALE GENOMIC DNA]</scope>
    <source>
        <strain evidence="2 3">UCD-MCMsp1aY</strain>
    </source>
</reference>
<feature type="compositionally biased region" description="Polar residues" evidence="1">
    <location>
        <begin position="44"/>
        <end position="60"/>
    </location>
</feature>
<dbReference type="AlphaFoldDB" id="A0A6N8F8P8"/>
<evidence type="ECO:0000313" key="3">
    <source>
        <dbReference type="Proteomes" id="UP000439994"/>
    </source>
</evidence>
<organism evidence="2 3">
    <name type="scientific">Psychrosphaera haliotis</name>
    <dbReference type="NCBI Taxonomy" id="555083"/>
    <lineage>
        <taxon>Bacteria</taxon>
        <taxon>Pseudomonadati</taxon>
        <taxon>Pseudomonadota</taxon>
        <taxon>Gammaproteobacteria</taxon>
        <taxon>Alteromonadales</taxon>
        <taxon>Pseudoalteromonadaceae</taxon>
        <taxon>Psychrosphaera</taxon>
    </lineage>
</organism>